<dbReference type="Pfam" id="PF06985">
    <property type="entry name" value="HET"/>
    <property type="match status" value="1"/>
</dbReference>
<organism evidence="2 3">
    <name type="scientific">Setomelanomma holmii</name>
    <dbReference type="NCBI Taxonomy" id="210430"/>
    <lineage>
        <taxon>Eukaryota</taxon>
        <taxon>Fungi</taxon>
        <taxon>Dikarya</taxon>
        <taxon>Ascomycota</taxon>
        <taxon>Pezizomycotina</taxon>
        <taxon>Dothideomycetes</taxon>
        <taxon>Pleosporomycetidae</taxon>
        <taxon>Pleosporales</taxon>
        <taxon>Pleosporineae</taxon>
        <taxon>Phaeosphaeriaceae</taxon>
        <taxon>Setomelanomma</taxon>
    </lineage>
</organism>
<gene>
    <name evidence="2" type="ORF">EK21DRAFT_108446</name>
</gene>
<dbReference type="Proteomes" id="UP000799777">
    <property type="component" value="Unassembled WGS sequence"/>
</dbReference>
<comment type="caution">
    <text evidence="2">The sequence shown here is derived from an EMBL/GenBank/DDBJ whole genome shotgun (WGS) entry which is preliminary data.</text>
</comment>
<evidence type="ECO:0000259" key="1">
    <source>
        <dbReference type="Pfam" id="PF06985"/>
    </source>
</evidence>
<evidence type="ECO:0000313" key="2">
    <source>
        <dbReference type="EMBL" id="KAF2034031.1"/>
    </source>
</evidence>
<name>A0A9P4HF71_9PLEO</name>
<dbReference type="OrthoDB" id="3791368at2759"/>
<dbReference type="EMBL" id="ML978163">
    <property type="protein sequence ID" value="KAF2034031.1"/>
    <property type="molecule type" value="Genomic_DNA"/>
</dbReference>
<sequence length="587" mass="65654">MPLDPFYDAVCNVCRRTLPDLILRRRYKHDHHATLRALKTSSSQGCRTCAIFYHNFAYTDYQGSSLDEGPVAIVRSSKGDVFKIFLSGEHDEVTYGAEVPLHVKHTIQAAKELTSQDAQTRLSRAADSAENIAVLNKLLEDCNSNHPLCGVIGEGNDMPTRVLDVSLFQHNDAVRIVPETEVQGRNRRYVCLSHCRGLVPPDAPCMLIESRKQAYMTAIPMKLLPLTFQQAIELTCNMGERYLWIDALCIIQDSGADWAREASRMASIYTNSLVTLSAATSSSLEGCVLRREPSMAEPVLLNLDSNVSSGRMAHIFHGLPAENQLQQKVPVTKRAWCLQERKLTTRLIQFTPYQWTWTCRTAGTSERILRKLRITASTFDQRGQDGLHFHNQEDTSGSRVTRSDGTIDDEAVVKDYKASRKAYDDWYTTVQDFTKCDITYPTDRLPALAGLAQRQQSHVPDTYLAGLWEADILYGLAWGSNNPPEMCPATYIAPSWSWASINGAVSFEGFLHYQNQYSPKLISASISHSCEDELGMVTAGHLRWRGRLKPLSTSTVVLGFTKTFREFPTGHGVGIMRLDTHADAGLP</sequence>
<dbReference type="AlphaFoldDB" id="A0A9P4HF71"/>
<accession>A0A9P4HF71</accession>
<evidence type="ECO:0000313" key="3">
    <source>
        <dbReference type="Proteomes" id="UP000799777"/>
    </source>
</evidence>
<keyword evidence="3" id="KW-1185">Reference proteome</keyword>
<proteinExistence type="predicted"/>
<dbReference type="PANTHER" id="PTHR33112:SF16">
    <property type="entry name" value="HETEROKARYON INCOMPATIBILITY DOMAIN-CONTAINING PROTEIN"/>
    <property type="match status" value="1"/>
</dbReference>
<dbReference type="PANTHER" id="PTHR33112">
    <property type="entry name" value="DOMAIN PROTEIN, PUTATIVE-RELATED"/>
    <property type="match status" value="1"/>
</dbReference>
<feature type="domain" description="Heterokaryon incompatibility" evidence="1">
    <location>
        <begin position="189"/>
        <end position="340"/>
    </location>
</feature>
<reference evidence="2" key="1">
    <citation type="journal article" date="2020" name="Stud. Mycol.">
        <title>101 Dothideomycetes genomes: a test case for predicting lifestyles and emergence of pathogens.</title>
        <authorList>
            <person name="Haridas S."/>
            <person name="Albert R."/>
            <person name="Binder M."/>
            <person name="Bloem J."/>
            <person name="Labutti K."/>
            <person name="Salamov A."/>
            <person name="Andreopoulos B."/>
            <person name="Baker S."/>
            <person name="Barry K."/>
            <person name="Bills G."/>
            <person name="Bluhm B."/>
            <person name="Cannon C."/>
            <person name="Castanera R."/>
            <person name="Culley D."/>
            <person name="Daum C."/>
            <person name="Ezra D."/>
            <person name="Gonzalez J."/>
            <person name="Henrissat B."/>
            <person name="Kuo A."/>
            <person name="Liang C."/>
            <person name="Lipzen A."/>
            <person name="Lutzoni F."/>
            <person name="Magnuson J."/>
            <person name="Mondo S."/>
            <person name="Nolan M."/>
            <person name="Ohm R."/>
            <person name="Pangilinan J."/>
            <person name="Park H.-J."/>
            <person name="Ramirez L."/>
            <person name="Alfaro M."/>
            <person name="Sun H."/>
            <person name="Tritt A."/>
            <person name="Yoshinaga Y."/>
            <person name="Zwiers L.-H."/>
            <person name="Turgeon B."/>
            <person name="Goodwin S."/>
            <person name="Spatafora J."/>
            <person name="Crous P."/>
            <person name="Grigoriev I."/>
        </authorList>
    </citation>
    <scope>NUCLEOTIDE SEQUENCE</scope>
    <source>
        <strain evidence="2">CBS 110217</strain>
    </source>
</reference>
<protein>
    <submittedName>
        <fullName evidence="2">HET-domain-containing protein</fullName>
    </submittedName>
</protein>
<dbReference type="InterPro" id="IPR010730">
    <property type="entry name" value="HET"/>
</dbReference>